<comment type="caution">
    <text evidence="2">The sequence shown here is derived from an EMBL/GenBank/DDBJ whole genome shotgun (WGS) entry which is preliminary data.</text>
</comment>
<keyword evidence="3" id="KW-1185">Reference proteome</keyword>
<sequence length="64" mass="7295">MDVAVVMGGDRIVVVVVVVVESEERREQTRNIKKQSNILKQHSPNMQDQGHPLWQHYTPTSSLV</sequence>
<evidence type="ECO:0000313" key="2">
    <source>
        <dbReference type="EMBL" id="MPC26850.1"/>
    </source>
</evidence>
<evidence type="ECO:0000313" key="3">
    <source>
        <dbReference type="Proteomes" id="UP000324222"/>
    </source>
</evidence>
<dbReference type="AlphaFoldDB" id="A0A5B7DZ24"/>
<name>A0A5B7DZ24_PORTR</name>
<dbReference type="Proteomes" id="UP000324222">
    <property type="component" value="Unassembled WGS sequence"/>
</dbReference>
<evidence type="ECO:0000256" key="1">
    <source>
        <dbReference type="SAM" id="MobiDB-lite"/>
    </source>
</evidence>
<accession>A0A5B7DZ24</accession>
<reference evidence="2 3" key="1">
    <citation type="submission" date="2019-05" db="EMBL/GenBank/DDBJ databases">
        <title>Another draft genome of Portunus trituberculatus and its Hox gene families provides insights of decapod evolution.</title>
        <authorList>
            <person name="Jeong J.-H."/>
            <person name="Song I."/>
            <person name="Kim S."/>
            <person name="Choi T."/>
            <person name="Kim D."/>
            <person name="Ryu S."/>
            <person name="Kim W."/>
        </authorList>
    </citation>
    <scope>NUCLEOTIDE SEQUENCE [LARGE SCALE GENOMIC DNA]</scope>
    <source>
        <tissue evidence="2">Muscle</tissue>
    </source>
</reference>
<protein>
    <submittedName>
        <fullName evidence="2">Uncharacterized protein</fullName>
    </submittedName>
</protein>
<organism evidence="2 3">
    <name type="scientific">Portunus trituberculatus</name>
    <name type="common">Swimming crab</name>
    <name type="synonym">Neptunus trituberculatus</name>
    <dbReference type="NCBI Taxonomy" id="210409"/>
    <lineage>
        <taxon>Eukaryota</taxon>
        <taxon>Metazoa</taxon>
        <taxon>Ecdysozoa</taxon>
        <taxon>Arthropoda</taxon>
        <taxon>Crustacea</taxon>
        <taxon>Multicrustacea</taxon>
        <taxon>Malacostraca</taxon>
        <taxon>Eumalacostraca</taxon>
        <taxon>Eucarida</taxon>
        <taxon>Decapoda</taxon>
        <taxon>Pleocyemata</taxon>
        <taxon>Brachyura</taxon>
        <taxon>Eubrachyura</taxon>
        <taxon>Portunoidea</taxon>
        <taxon>Portunidae</taxon>
        <taxon>Portuninae</taxon>
        <taxon>Portunus</taxon>
    </lineage>
</organism>
<proteinExistence type="predicted"/>
<dbReference type="EMBL" id="VSRR010001660">
    <property type="protein sequence ID" value="MPC26850.1"/>
    <property type="molecule type" value="Genomic_DNA"/>
</dbReference>
<feature type="compositionally biased region" description="Polar residues" evidence="1">
    <location>
        <begin position="34"/>
        <end position="48"/>
    </location>
</feature>
<gene>
    <name evidence="2" type="ORF">E2C01_020001</name>
</gene>
<feature type="region of interest" description="Disordered" evidence="1">
    <location>
        <begin position="30"/>
        <end position="64"/>
    </location>
</feature>